<dbReference type="AlphaFoldDB" id="A0A0U1Y0C5"/>
<dbReference type="GO" id="GO:0065002">
    <property type="term" value="P:intracellular protein transmembrane transport"/>
    <property type="evidence" value="ECO:0007669"/>
    <property type="project" value="TreeGrafter"/>
</dbReference>
<feature type="transmembrane region" description="Helical" evidence="6">
    <location>
        <begin position="41"/>
        <end position="60"/>
    </location>
</feature>
<accession>A0A0U1Y0C5</accession>
<dbReference type="RefSeq" id="YP_009115294.1">
    <property type="nucleotide sequence ID" value="NC_026126.1"/>
</dbReference>
<reference evidence="7" key="1">
    <citation type="journal article" date="2014" name="Mitochondrial DNA">
        <title>Repeat region absent in mitochondrial genome of tube-dwelling diatom Berkeleya fennica (Naviculales, Bacillariophyceae).</title>
        <authorList>
            <person name="An S.M."/>
            <person name="Noh J.H."/>
            <person name="Choi D.H."/>
            <person name="Lee J.H."/>
            <person name="Yang E.C."/>
        </authorList>
    </citation>
    <scope>NUCLEOTIDE SEQUENCE</scope>
</reference>
<evidence type="ECO:0000256" key="5">
    <source>
        <dbReference type="ARBA" id="ARBA00023136"/>
    </source>
</evidence>
<keyword evidence="7" id="KW-0496">Mitochondrion</keyword>
<protein>
    <submittedName>
        <fullName evidence="7">SecY-independent transporter protein</fullName>
    </submittedName>
</protein>
<gene>
    <name evidence="7" type="primary">tatC</name>
    <name evidence="7" type="ORF">Bfen.m47</name>
</gene>
<dbReference type="GeneID" id="22834852"/>
<geneLocation type="mitochondrion" evidence="7"/>
<dbReference type="EMBL" id="KM886611">
    <property type="protein sequence ID" value="AJA05815.1"/>
    <property type="molecule type" value="Genomic_DNA"/>
</dbReference>
<dbReference type="GO" id="GO:0009977">
    <property type="term" value="F:proton motive force dependent protein transmembrane transporter activity"/>
    <property type="evidence" value="ECO:0007669"/>
    <property type="project" value="TreeGrafter"/>
</dbReference>
<evidence type="ECO:0000256" key="6">
    <source>
        <dbReference type="SAM" id="Phobius"/>
    </source>
</evidence>
<evidence type="ECO:0000256" key="3">
    <source>
        <dbReference type="ARBA" id="ARBA00022692"/>
    </source>
</evidence>
<evidence type="ECO:0000256" key="2">
    <source>
        <dbReference type="ARBA" id="ARBA00008882"/>
    </source>
</evidence>
<feature type="transmembrane region" description="Helical" evidence="6">
    <location>
        <begin position="197"/>
        <end position="219"/>
    </location>
</feature>
<evidence type="ECO:0000256" key="1">
    <source>
        <dbReference type="ARBA" id="ARBA00004141"/>
    </source>
</evidence>
<feature type="transmembrane region" description="Helical" evidence="6">
    <location>
        <begin position="66"/>
        <end position="85"/>
    </location>
</feature>
<comment type="similarity">
    <text evidence="2">Belongs to the TatC family.</text>
</comment>
<keyword evidence="3 6" id="KW-0812">Transmembrane</keyword>
<dbReference type="Pfam" id="PF00902">
    <property type="entry name" value="TatC"/>
    <property type="match status" value="1"/>
</dbReference>
<dbReference type="InterPro" id="IPR002033">
    <property type="entry name" value="TatC"/>
</dbReference>
<feature type="transmembrane region" description="Helical" evidence="6">
    <location>
        <begin position="105"/>
        <end position="126"/>
    </location>
</feature>
<organism evidence="7">
    <name type="scientific">Berkeleya fennica</name>
    <name type="common">Tube-dwelling diatom</name>
    <dbReference type="NCBI Taxonomy" id="1577906"/>
    <lineage>
        <taxon>Eukaryota</taxon>
        <taxon>Sar</taxon>
        <taxon>Stramenopiles</taxon>
        <taxon>Ochrophyta</taxon>
        <taxon>Bacillariophyta</taxon>
        <taxon>Bacillariophyceae</taxon>
        <taxon>Bacillariophycidae</taxon>
        <taxon>Naviculales</taxon>
        <taxon>Berkeleyaceae</taxon>
        <taxon>Berkeleya</taxon>
    </lineage>
</organism>
<keyword evidence="4 6" id="KW-1133">Transmembrane helix</keyword>
<comment type="subcellular location">
    <subcellularLocation>
        <location evidence="1">Membrane</location>
        <topology evidence="1">Multi-pass membrane protein</topology>
    </subcellularLocation>
</comment>
<dbReference type="GO" id="GO:0033281">
    <property type="term" value="C:TAT protein transport complex"/>
    <property type="evidence" value="ECO:0007669"/>
    <property type="project" value="TreeGrafter"/>
</dbReference>
<dbReference type="PANTHER" id="PTHR30371">
    <property type="entry name" value="SEC-INDEPENDENT PROTEIN TRANSLOCASE PROTEIN TATC"/>
    <property type="match status" value="1"/>
</dbReference>
<sequence length="252" mass="30290">MSKYFLEIKNRFFLLLLTWVSTVLISYLYKEILLFSIVQPNLILNFGTGSAFFYFIFTNVTEIFSVYLQLVLFLSFQIFVLSFFYHIFSFLSPSLFYTEYFYLKFFYKTIVGVWFFSVILLSYMLVPLTWNFFLSFQSLTKAYSFNLHFEAKLDEYLSFYIELYYLSVLYCQVFAALFFLLIHTNTNIKIVRKFRKLNYYFFILFSTLISPPDILSQVLISTVTILLYEFLLFSFMIRSSLILLIRQPIKTN</sequence>
<dbReference type="GO" id="GO:0043953">
    <property type="term" value="P:protein transport by the Tat complex"/>
    <property type="evidence" value="ECO:0007669"/>
    <property type="project" value="TreeGrafter"/>
</dbReference>
<name>A0A0U1Y0C5_BERFE</name>
<evidence type="ECO:0000313" key="7">
    <source>
        <dbReference type="EMBL" id="AJA05815.1"/>
    </source>
</evidence>
<keyword evidence="5 6" id="KW-0472">Membrane</keyword>
<feature type="transmembrane region" description="Helical" evidence="6">
    <location>
        <begin position="163"/>
        <end position="185"/>
    </location>
</feature>
<feature type="transmembrane region" description="Helical" evidence="6">
    <location>
        <begin position="12"/>
        <end position="29"/>
    </location>
</feature>
<evidence type="ECO:0000256" key="4">
    <source>
        <dbReference type="ARBA" id="ARBA00022989"/>
    </source>
</evidence>
<feature type="transmembrane region" description="Helical" evidence="6">
    <location>
        <begin position="225"/>
        <end position="245"/>
    </location>
</feature>
<proteinExistence type="inferred from homology"/>
<dbReference type="PANTHER" id="PTHR30371:SF0">
    <property type="entry name" value="SEC-INDEPENDENT PROTEIN TRANSLOCASE PROTEIN TATC, CHLOROPLASTIC-RELATED"/>
    <property type="match status" value="1"/>
</dbReference>